<evidence type="ECO:0000313" key="2">
    <source>
        <dbReference type="Proteomes" id="UP000805193"/>
    </source>
</evidence>
<dbReference type="Proteomes" id="UP000805193">
    <property type="component" value="Unassembled WGS sequence"/>
</dbReference>
<accession>A0AC60PG23</accession>
<evidence type="ECO:0000313" key="1">
    <source>
        <dbReference type="EMBL" id="KAG0419080.1"/>
    </source>
</evidence>
<proteinExistence type="predicted"/>
<protein>
    <submittedName>
        <fullName evidence="1">Uncharacterized protein</fullName>
    </submittedName>
</protein>
<organism evidence="1 2">
    <name type="scientific">Ixodes persulcatus</name>
    <name type="common">Taiga tick</name>
    <dbReference type="NCBI Taxonomy" id="34615"/>
    <lineage>
        <taxon>Eukaryota</taxon>
        <taxon>Metazoa</taxon>
        <taxon>Ecdysozoa</taxon>
        <taxon>Arthropoda</taxon>
        <taxon>Chelicerata</taxon>
        <taxon>Arachnida</taxon>
        <taxon>Acari</taxon>
        <taxon>Parasitiformes</taxon>
        <taxon>Ixodida</taxon>
        <taxon>Ixodoidea</taxon>
        <taxon>Ixodidae</taxon>
        <taxon>Ixodinae</taxon>
        <taxon>Ixodes</taxon>
    </lineage>
</organism>
<keyword evidence="2" id="KW-1185">Reference proteome</keyword>
<name>A0AC60PG23_IXOPE</name>
<sequence length="315" mass="35444">MERTREADECGSDQCQKVLRARIDIPDVEEALVLWLKKARTKNLPVSGPLLLEKARFFATQQHHDGFVCRSGWLSRFRARYNVVTRIISGEGAAADRDGTEEWQNGQLQQILTDYAPDDIFNLDESALFFKLLPNRTLVFKGQACTGSKHAKDRISIAFIVNMTGSEKPPLLVIGKSEKPRCFKGGQLPSGVLYHSDTNAWMTAKIFKEYVRPLDRRFAAKKRSVVVVLDNASGHVQVENLSAIKLAFLALNTIVLAQPLGQGIIRAVKQTYRKNLLRRMQLSMENDKTYAIDLLSGIHLLAYSWPQVEPSTVCN</sequence>
<gene>
    <name evidence="1" type="ORF">HPB47_004372</name>
</gene>
<dbReference type="EMBL" id="JABSTQ010010663">
    <property type="protein sequence ID" value="KAG0419080.1"/>
    <property type="molecule type" value="Genomic_DNA"/>
</dbReference>
<reference evidence="1 2" key="1">
    <citation type="journal article" date="2020" name="Cell">
        <title>Large-Scale Comparative Analyses of Tick Genomes Elucidate Their Genetic Diversity and Vector Capacities.</title>
        <authorList>
            <consortium name="Tick Genome and Microbiome Consortium (TIGMIC)"/>
            <person name="Jia N."/>
            <person name="Wang J."/>
            <person name="Shi W."/>
            <person name="Du L."/>
            <person name="Sun Y."/>
            <person name="Zhan W."/>
            <person name="Jiang J.F."/>
            <person name="Wang Q."/>
            <person name="Zhang B."/>
            <person name="Ji P."/>
            <person name="Bell-Sakyi L."/>
            <person name="Cui X.M."/>
            <person name="Yuan T.T."/>
            <person name="Jiang B.G."/>
            <person name="Yang W.F."/>
            <person name="Lam T.T."/>
            <person name="Chang Q.C."/>
            <person name="Ding S.J."/>
            <person name="Wang X.J."/>
            <person name="Zhu J.G."/>
            <person name="Ruan X.D."/>
            <person name="Zhao L."/>
            <person name="Wei J.T."/>
            <person name="Ye R.Z."/>
            <person name="Que T.C."/>
            <person name="Du C.H."/>
            <person name="Zhou Y.H."/>
            <person name="Cheng J.X."/>
            <person name="Dai P.F."/>
            <person name="Guo W.B."/>
            <person name="Han X.H."/>
            <person name="Huang E.J."/>
            <person name="Li L.F."/>
            <person name="Wei W."/>
            <person name="Gao Y.C."/>
            <person name="Liu J.Z."/>
            <person name="Shao H.Z."/>
            <person name="Wang X."/>
            <person name="Wang C.C."/>
            <person name="Yang T.C."/>
            <person name="Huo Q.B."/>
            <person name="Li W."/>
            <person name="Chen H.Y."/>
            <person name="Chen S.E."/>
            <person name="Zhou L.G."/>
            <person name="Ni X.B."/>
            <person name="Tian J.H."/>
            <person name="Sheng Y."/>
            <person name="Liu T."/>
            <person name="Pan Y.S."/>
            <person name="Xia L.Y."/>
            <person name="Li J."/>
            <person name="Zhao F."/>
            <person name="Cao W.C."/>
        </authorList>
    </citation>
    <scope>NUCLEOTIDE SEQUENCE [LARGE SCALE GENOMIC DNA]</scope>
    <source>
        <strain evidence="1">Iper-2018</strain>
    </source>
</reference>
<comment type="caution">
    <text evidence="1">The sequence shown here is derived from an EMBL/GenBank/DDBJ whole genome shotgun (WGS) entry which is preliminary data.</text>
</comment>